<feature type="compositionally biased region" description="Low complexity" evidence="2">
    <location>
        <begin position="88"/>
        <end position="100"/>
    </location>
</feature>
<evidence type="ECO:0000256" key="2">
    <source>
        <dbReference type="SAM" id="MobiDB-lite"/>
    </source>
</evidence>
<keyword evidence="1" id="KW-0175">Coiled coil</keyword>
<accession>A0A4Y9ZWT3</accession>
<evidence type="ECO:0000313" key="4">
    <source>
        <dbReference type="Proteomes" id="UP000298061"/>
    </source>
</evidence>
<feature type="compositionally biased region" description="Polar residues" evidence="2">
    <location>
        <begin position="65"/>
        <end position="85"/>
    </location>
</feature>
<evidence type="ECO:0000313" key="3">
    <source>
        <dbReference type="EMBL" id="TFY78517.1"/>
    </source>
</evidence>
<reference evidence="3 4" key="1">
    <citation type="submission" date="2019-02" db="EMBL/GenBank/DDBJ databases">
        <title>Genome sequencing of the rare red list fungi Hericium alpestre (H. flagellum).</title>
        <authorList>
            <person name="Buettner E."/>
            <person name="Kellner H."/>
        </authorList>
    </citation>
    <scope>NUCLEOTIDE SEQUENCE [LARGE SCALE GENOMIC DNA]</scope>
    <source>
        <strain evidence="3 4">DSM 108284</strain>
    </source>
</reference>
<dbReference type="AlphaFoldDB" id="A0A4Y9ZWT3"/>
<feature type="region of interest" description="Disordered" evidence="2">
    <location>
        <begin position="1"/>
        <end position="100"/>
    </location>
</feature>
<organism evidence="3 4">
    <name type="scientific">Hericium alpestre</name>
    <dbReference type="NCBI Taxonomy" id="135208"/>
    <lineage>
        <taxon>Eukaryota</taxon>
        <taxon>Fungi</taxon>
        <taxon>Dikarya</taxon>
        <taxon>Basidiomycota</taxon>
        <taxon>Agaricomycotina</taxon>
        <taxon>Agaricomycetes</taxon>
        <taxon>Russulales</taxon>
        <taxon>Hericiaceae</taxon>
        <taxon>Hericium</taxon>
    </lineage>
</organism>
<gene>
    <name evidence="3" type="ORF">EWM64_g5493</name>
</gene>
<comment type="caution">
    <text evidence="3">The sequence shown here is derived from an EMBL/GenBank/DDBJ whole genome shotgun (WGS) entry which is preliminary data.</text>
</comment>
<dbReference type="EMBL" id="SFCI01000665">
    <property type="protein sequence ID" value="TFY78517.1"/>
    <property type="molecule type" value="Genomic_DNA"/>
</dbReference>
<keyword evidence="4" id="KW-1185">Reference proteome</keyword>
<feature type="coiled-coil region" evidence="1">
    <location>
        <begin position="510"/>
        <end position="537"/>
    </location>
</feature>
<dbReference type="Proteomes" id="UP000298061">
    <property type="component" value="Unassembled WGS sequence"/>
</dbReference>
<evidence type="ECO:0000256" key="1">
    <source>
        <dbReference type="SAM" id="Coils"/>
    </source>
</evidence>
<dbReference type="STRING" id="135208.A0A4Y9ZWT3"/>
<protein>
    <submittedName>
        <fullName evidence="3">Uncharacterized protein</fullName>
    </submittedName>
</protein>
<dbReference type="OrthoDB" id="2343366at2759"/>
<sequence>MSLTPVQLAGLSMSDQPSYESFLPPDTFRDIESSTQGRDFNPKAGTRPATVIESALPVPKRQTADGANSSRQQDWDTTSKTTYKNESSDSTGSSDFDSTAATSANTTASYDSDEDLYESLPATTTQTPIDKPAGSDYFSDTPIPQTTRLDTDDKGKGKGKNITRQDDPKPSIPVPSLDLCGRIKGLYRILDLISEQGSGGLVDKVIIAQDSLRHFINALSPGSYATLTKVDFKALDKLSIKPIGIYGSKEELVRFLTSIDAVDRATASQLNRRSQDIGVSEPTLRSGLYILQSPKSTTAQQTFVIYWPEDTTWNDSAISTVRRNRVTFMRYLMKVSDQRVALISSHHARAIVWRDDDGDDVSMDMDEEESDRLYTFEVAKTKEQEEDVTSREGFKLSSSSIAAYEPDSGCPIDAAHFLPKLLPGETVQGFMTSRFVPPSTSRQFIGSQSFNRHQLHDLLRNCSLTISENLDDEFLGILQNCGLRIRFPKECDAWYEQRRALSQASTAKSQARFEALSQNLQDNSKQLESDLREALINQILKLYPALDHDAFIPEDAGTDDQQRSLAIERYRHLSTMYPKVGAYFEEVLQDAKLDTIKSTDFRNIKERLLVLYTLLRHYKTISDSKRAQLISIVLNDGNFQNLSRVLGDNQRASGGVIATAVSYLWGSSDSGKVEVDTLVKEARELAFKLSDPDFLQRSDKALPDEPLVKKRRCRCHSDRAGSSRQDFVGPT</sequence>
<proteinExistence type="predicted"/>
<feature type="region of interest" description="Disordered" evidence="2">
    <location>
        <begin position="124"/>
        <end position="175"/>
    </location>
</feature>
<name>A0A4Y9ZWT3_9AGAM</name>